<evidence type="ECO:0000313" key="3">
    <source>
        <dbReference type="Proteomes" id="UP000314294"/>
    </source>
</evidence>
<evidence type="ECO:0000313" key="2">
    <source>
        <dbReference type="EMBL" id="TNN80178.1"/>
    </source>
</evidence>
<feature type="region of interest" description="Disordered" evidence="1">
    <location>
        <begin position="72"/>
        <end position="138"/>
    </location>
</feature>
<feature type="compositionally biased region" description="Acidic residues" evidence="1">
    <location>
        <begin position="103"/>
        <end position="114"/>
    </location>
</feature>
<accession>A0A4Z2IRE3</accession>
<dbReference type="EMBL" id="SRLO01000056">
    <property type="protein sequence ID" value="TNN80178.1"/>
    <property type="molecule type" value="Genomic_DNA"/>
</dbReference>
<dbReference type="Proteomes" id="UP000314294">
    <property type="component" value="Unassembled WGS sequence"/>
</dbReference>
<keyword evidence="3" id="KW-1185">Reference proteome</keyword>
<organism evidence="2 3">
    <name type="scientific">Liparis tanakae</name>
    <name type="common">Tanaka's snailfish</name>
    <dbReference type="NCBI Taxonomy" id="230148"/>
    <lineage>
        <taxon>Eukaryota</taxon>
        <taxon>Metazoa</taxon>
        <taxon>Chordata</taxon>
        <taxon>Craniata</taxon>
        <taxon>Vertebrata</taxon>
        <taxon>Euteleostomi</taxon>
        <taxon>Actinopterygii</taxon>
        <taxon>Neopterygii</taxon>
        <taxon>Teleostei</taxon>
        <taxon>Neoteleostei</taxon>
        <taxon>Acanthomorphata</taxon>
        <taxon>Eupercaria</taxon>
        <taxon>Perciformes</taxon>
        <taxon>Cottioidei</taxon>
        <taxon>Cottales</taxon>
        <taxon>Liparidae</taxon>
        <taxon>Liparis</taxon>
    </lineage>
</organism>
<sequence length="138" mass="15912">MCVQELPGSQWITRRAGGPPGNQAACCTYKRCFFYPDQQRVAWRRDGVYHLPHASQRRCPRRAFKALSVRQIRYKPTEHSGRPTAPAEREQRTQREEKKVVEGGDEDEIDNEDADISRASVNSEGVEGRYDVYDKLNK</sequence>
<feature type="compositionally biased region" description="Basic and acidic residues" evidence="1">
    <location>
        <begin position="75"/>
        <end position="102"/>
    </location>
</feature>
<dbReference type="AlphaFoldDB" id="A0A4Z2IRE3"/>
<protein>
    <submittedName>
        <fullName evidence="2">Uncharacterized protein</fullName>
    </submittedName>
</protein>
<name>A0A4Z2IRE3_9TELE</name>
<feature type="compositionally biased region" description="Basic and acidic residues" evidence="1">
    <location>
        <begin position="126"/>
        <end position="138"/>
    </location>
</feature>
<gene>
    <name evidence="2" type="ORF">EYF80_009503</name>
</gene>
<reference evidence="2 3" key="1">
    <citation type="submission" date="2019-03" db="EMBL/GenBank/DDBJ databases">
        <title>First draft genome of Liparis tanakae, snailfish: a comprehensive survey of snailfish specific genes.</title>
        <authorList>
            <person name="Kim W."/>
            <person name="Song I."/>
            <person name="Jeong J.-H."/>
            <person name="Kim D."/>
            <person name="Kim S."/>
            <person name="Ryu S."/>
            <person name="Song J.Y."/>
            <person name="Lee S.K."/>
        </authorList>
    </citation>
    <scope>NUCLEOTIDE SEQUENCE [LARGE SCALE GENOMIC DNA]</scope>
    <source>
        <tissue evidence="2">Muscle</tissue>
    </source>
</reference>
<evidence type="ECO:0000256" key="1">
    <source>
        <dbReference type="SAM" id="MobiDB-lite"/>
    </source>
</evidence>
<comment type="caution">
    <text evidence="2">The sequence shown here is derived from an EMBL/GenBank/DDBJ whole genome shotgun (WGS) entry which is preliminary data.</text>
</comment>
<proteinExistence type="predicted"/>